<dbReference type="RefSeq" id="WP_225686222.1">
    <property type="nucleotide sequence ID" value="NZ_JAERSE020000001.1"/>
</dbReference>
<sequence>MKTEKFLLRRIAAASVDYFIILSITSIYILLFGELNSDGEYSVNGIKVIPVFLFWFLYLCVIETTLGSTLGNYLFSLKPVDENTLVTISLKQSFLRHIVDPIDMFFFGLVAIIIILNSQESKRLGDLLAKTKVVRI</sequence>
<feature type="transmembrane region" description="Helical" evidence="5">
    <location>
        <begin position="52"/>
        <end position="77"/>
    </location>
</feature>
<feature type="transmembrane region" description="Helical" evidence="5">
    <location>
        <begin position="12"/>
        <end position="32"/>
    </location>
</feature>
<dbReference type="PANTHER" id="PTHR38480">
    <property type="entry name" value="SLR0254 PROTEIN"/>
    <property type="match status" value="1"/>
</dbReference>
<feature type="transmembrane region" description="Helical" evidence="5">
    <location>
        <begin position="98"/>
        <end position="116"/>
    </location>
</feature>
<comment type="caution">
    <text evidence="7">The sequence shown here is derived from an EMBL/GenBank/DDBJ whole genome shotgun (WGS) entry which is preliminary data.</text>
</comment>
<dbReference type="InterPro" id="IPR010432">
    <property type="entry name" value="RDD"/>
</dbReference>
<evidence type="ECO:0000259" key="6">
    <source>
        <dbReference type="Pfam" id="PF06271"/>
    </source>
</evidence>
<keyword evidence="3 5" id="KW-1133">Transmembrane helix</keyword>
<accession>A0ABS7ZWP5</accession>
<protein>
    <submittedName>
        <fullName evidence="7">RDD family protein</fullName>
    </submittedName>
</protein>
<evidence type="ECO:0000256" key="2">
    <source>
        <dbReference type="ARBA" id="ARBA00022692"/>
    </source>
</evidence>
<feature type="domain" description="RDD" evidence="6">
    <location>
        <begin position="7"/>
        <end position="130"/>
    </location>
</feature>
<dbReference type="Proteomes" id="UP000618240">
    <property type="component" value="Unassembled WGS sequence"/>
</dbReference>
<gene>
    <name evidence="7" type="ORF">JI747_003120</name>
</gene>
<evidence type="ECO:0000256" key="3">
    <source>
        <dbReference type="ARBA" id="ARBA00022989"/>
    </source>
</evidence>
<dbReference type="PANTHER" id="PTHR38480:SF1">
    <property type="entry name" value="SLR0254 PROTEIN"/>
    <property type="match status" value="1"/>
</dbReference>
<evidence type="ECO:0000256" key="5">
    <source>
        <dbReference type="SAM" id="Phobius"/>
    </source>
</evidence>
<dbReference type="Pfam" id="PF06271">
    <property type="entry name" value="RDD"/>
    <property type="match status" value="1"/>
</dbReference>
<evidence type="ECO:0000313" key="7">
    <source>
        <dbReference type="EMBL" id="MCA6066154.1"/>
    </source>
</evidence>
<dbReference type="EMBL" id="JAERSE020000001">
    <property type="protein sequence ID" value="MCA6066154.1"/>
    <property type="molecule type" value="Genomic_DNA"/>
</dbReference>
<name>A0ABS7ZWP5_9FLAO</name>
<evidence type="ECO:0000313" key="8">
    <source>
        <dbReference type="Proteomes" id="UP000618240"/>
    </source>
</evidence>
<comment type="subcellular location">
    <subcellularLocation>
        <location evidence="1">Membrane</location>
        <topology evidence="1">Multi-pass membrane protein</topology>
    </subcellularLocation>
</comment>
<evidence type="ECO:0000256" key="1">
    <source>
        <dbReference type="ARBA" id="ARBA00004141"/>
    </source>
</evidence>
<keyword evidence="8" id="KW-1185">Reference proteome</keyword>
<proteinExistence type="predicted"/>
<reference evidence="7 8" key="1">
    <citation type="submission" date="2021-09" db="EMBL/GenBank/DDBJ databases">
        <title>Genome sequencing and assembly of Chryseobacterium sp. RG1.</title>
        <authorList>
            <person name="Chhetri G."/>
        </authorList>
    </citation>
    <scope>NUCLEOTIDE SEQUENCE [LARGE SCALE GENOMIC DNA]</scope>
    <source>
        <strain evidence="7 8">RG1</strain>
    </source>
</reference>
<keyword evidence="2 5" id="KW-0812">Transmembrane</keyword>
<evidence type="ECO:0000256" key="4">
    <source>
        <dbReference type="ARBA" id="ARBA00023136"/>
    </source>
</evidence>
<keyword evidence="4 5" id="KW-0472">Membrane</keyword>
<organism evidence="7 8">
    <name type="scientific">Chryseobacterium tagetis</name>
    <dbReference type="NCBI Taxonomy" id="2801334"/>
    <lineage>
        <taxon>Bacteria</taxon>
        <taxon>Pseudomonadati</taxon>
        <taxon>Bacteroidota</taxon>
        <taxon>Flavobacteriia</taxon>
        <taxon>Flavobacteriales</taxon>
        <taxon>Weeksellaceae</taxon>
        <taxon>Chryseobacterium group</taxon>
        <taxon>Chryseobacterium</taxon>
    </lineage>
</organism>